<protein>
    <recommendedName>
        <fullName evidence="2">Dynamin N-terminal domain-containing protein</fullName>
    </recommendedName>
</protein>
<dbReference type="EMBL" id="DS989727">
    <property type="protein sequence ID" value="EEA05590.1"/>
    <property type="molecule type" value="Genomic_DNA"/>
</dbReference>
<name>B6AB38_CRYMR</name>
<dbReference type="GO" id="GO:0005737">
    <property type="term" value="C:cytoplasm"/>
    <property type="evidence" value="ECO:0007669"/>
    <property type="project" value="TreeGrafter"/>
</dbReference>
<dbReference type="SUPFAM" id="SSF52540">
    <property type="entry name" value="P-loop containing nucleoside triphosphate hydrolases"/>
    <property type="match status" value="1"/>
</dbReference>
<dbReference type="GO" id="GO:0016020">
    <property type="term" value="C:membrane"/>
    <property type="evidence" value="ECO:0007669"/>
    <property type="project" value="TreeGrafter"/>
</dbReference>
<feature type="domain" description="Dynamin N-terminal" evidence="2">
    <location>
        <begin position="54"/>
        <end position="218"/>
    </location>
</feature>
<feature type="coiled-coil region" evidence="1">
    <location>
        <begin position="252"/>
        <end position="314"/>
    </location>
</feature>
<dbReference type="VEuPathDB" id="CryptoDB:CMU_025970"/>
<evidence type="ECO:0000259" key="2">
    <source>
        <dbReference type="Pfam" id="PF00350"/>
    </source>
</evidence>
<dbReference type="GO" id="GO:0005874">
    <property type="term" value="C:microtubule"/>
    <property type="evidence" value="ECO:0007669"/>
    <property type="project" value="TreeGrafter"/>
</dbReference>
<dbReference type="Proteomes" id="UP000001460">
    <property type="component" value="Unassembled WGS sequence"/>
</dbReference>
<proteinExistence type="predicted"/>
<dbReference type="PANTHER" id="PTHR11566:SF233">
    <property type="entry name" value="CHROMOSOME UNDETERMINED SCAFFOLD_59, WHOLE GENOME SHOTGUN SEQUENCE"/>
    <property type="match status" value="1"/>
</dbReference>
<dbReference type="Pfam" id="PF00350">
    <property type="entry name" value="Dynamin_N"/>
    <property type="match status" value="1"/>
</dbReference>
<dbReference type="InterPro" id="IPR045063">
    <property type="entry name" value="Dynamin_N"/>
</dbReference>
<sequence length="897" mass="103771">MDLPQLDITHEDILRVKGLLDQVQSNQEASASLLYIQCFEFLKLANLSDQIPRIVVIGQQSMGKTTLLDSLIGYPLGYSSSDIGTCCPIIFHIYAKSPRSALNSPISCHTDSTSSSDIDKLALNVETIDCIIDDEIIEFDSLPEIIAKKTLEKNGVIDSNEINIKIKSEKSVNMILVDLPGLKENTREGAALTQQIVREYVNKHPNDIYILVKRSLDDPANWSWKQKEFILNDLGLGCDQTITVGTKGLEYATEEIKEISTAEELIERIEKRKIGYNNDKWNSLPLYILEFFSLSKEERSLKNMKLRREAMYRNMNDGNIKLQAILSELCNNTDPLTKQAVFNYFSYDLFQREINLKFVKIFLRQLDLLESMFKKYLNSMQVNESTHFTNDNVANFSFLWKENIQFTVRCFIEIVNEIVTGNFNIFEYDGDKFLEEYGGKLWDNLKDGSDMASKLFHNSYKISFLKELDSDLRGRECWVRHKKSSNILGRTFIISDPRFSSKKETFDVEFLYQKKSGEISFHKKNIPNEQLIPLSKIKASLANVNKQYWYSDVRSDNWIGLKEVNIKNIDDEIFVVIDGAEKIIETSSNLYLDITWNEVYSGDFDSRERDQNDNIQYTAYKSLYNLLILNEMSFTAIFRWFKDELSAMKPYQCFSKQTLCQMLRSVSNVIDMTQWQPLVVDILQLNIYKQIIPLINLVSCSSAVALKRVMIAAIHVLKREARDDIAMSMLFKSPIFGIEFETAIDEYCTEKAKLCSSAMCDLILEQTYAINIDSNQNETQYLNSGSIYDFAARKFAELTQLLIAPLNTKLYLHFVHDVKEVRIRHNKVPNVEQFLCQKLLSSTNSHEELEKKFNLSTIVKENKEQYTKQQFIRKYCSCALKIIKLVKLKFKEEQITQ</sequence>
<dbReference type="Gene3D" id="3.40.50.300">
    <property type="entry name" value="P-loop containing nucleotide triphosphate hydrolases"/>
    <property type="match status" value="1"/>
</dbReference>
<evidence type="ECO:0000313" key="4">
    <source>
        <dbReference type="Proteomes" id="UP000001460"/>
    </source>
</evidence>
<dbReference type="GO" id="GO:0008017">
    <property type="term" value="F:microtubule binding"/>
    <property type="evidence" value="ECO:0007669"/>
    <property type="project" value="TreeGrafter"/>
</dbReference>
<gene>
    <name evidence="3" type="ORF">CMU_025970</name>
</gene>
<dbReference type="InterPro" id="IPR022812">
    <property type="entry name" value="Dynamin"/>
</dbReference>
<dbReference type="OrthoDB" id="415706at2759"/>
<organism evidence="3 4">
    <name type="scientific">Cryptosporidium muris (strain RN66)</name>
    <dbReference type="NCBI Taxonomy" id="441375"/>
    <lineage>
        <taxon>Eukaryota</taxon>
        <taxon>Sar</taxon>
        <taxon>Alveolata</taxon>
        <taxon>Apicomplexa</taxon>
        <taxon>Conoidasida</taxon>
        <taxon>Coccidia</taxon>
        <taxon>Eucoccidiorida</taxon>
        <taxon>Eimeriorina</taxon>
        <taxon>Cryptosporidiidae</taxon>
        <taxon>Cryptosporidium</taxon>
    </lineage>
</organism>
<accession>B6AB38</accession>
<dbReference type="AlphaFoldDB" id="B6AB38"/>
<dbReference type="RefSeq" id="XP_002139939.1">
    <property type="nucleotide sequence ID" value="XM_002139903.1"/>
</dbReference>
<dbReference type="GO" id="GO:0003924">
    <property type="term" value="F:GTPase activity"/>
    <property type="evidence" value="ECO:0007669"/>
    <property type="project" value="TreeGrafter"/>
</dbReference>
<evidence type="ECO:0000256" key="1">
    <source>
        <dbReference type="SAM" id="Coils"/>
    </source>
</evidence>
<evidence type="ECO:0000313" key="3">
    <source>
        <dbReference type="EMBL" id="EEA05590.1"/>
    </source>
</evidence>
<dbReference type="GeneID" id="6995087"/>
<keyword evidence="4" id="KW-1185">Reference proteome</keyword>
<reference evidence="3" key="1">
    <citation type="submission" date="2008-06" db="EMBL/GenBank/DDBJ databases">
        <authorList>
            <person name="Lorenzi H."/>
            <person name="Inman J."/>
            <person name="Miller J."/>
            <person name="Schobel S."/>
            <person name="Amedeo P."/>
            <person name="Caler E.V."/>
            <person name="da Silva J."/>
        </authorList>
    </citation>
    <scope>NUCLEOTIDE SEQUENCE [LARGE SCALE GENOMIC DNA]</scope>
    <source>
        <strain evidence="3">RN66</strain>
    </source>
</reference>
<dbReference type="OMA" id="HYNIIDN"/>
<keyword evidence="1" id="KW-0175">Coiled coil</keyword>
<dbReference type="PANTHER" id="PTHR11566">
    <property type="entry name" value="DYNAMIN"/>
    <property type="match status" value="1"/>
</dbReference>
<dbReference type="InterPro" id="IPR027417">
    <property type="entry name" value="P-loop_NTPase"/>
</dbReference>
<dbReference type="eggNOG" id="ENOG502SHEV">
    <property type="taxonomic scope" value="Eukaryota"/>
</dbReference>
<dbReference type="STRING" id="441375.B6AB38"/>
<dbReference type="PRINTS" id="PR00195">
    <property type="entry name" value="DYNAMIN"/>
</dbReference>